<dbReference type="InterPro" id="IPR044880">
    <property type="entry name" value="NCX_ion-bd_dom_sf"/>
</dbReference>
<keyword evidence="5 9" id="KW-1133">Transmembrane helix</keyword>
<comment type="caution">
    <text evidence="11">The sequence shown here is derived from an EMBL/GenBank/DDBJ whole genome shotgun (WGS) entry which is preliminary data.</text>
</comment>
<feature type="transmembrane region" description="Helical" evidence="9">
    <location>
        <begin position="257"/>
        <end position="282"/>
    </location>
</feature>
<evidence type="ECO:0000259" key="10">
    <source>
        <dbReference type="Pfam" id="PF01699"/>
    </source>
</evidence>
<dbReference type="InterPro" id="IPR004837">
    <property type="entry name" value="NaCa_Exmemb"/>
</dbReference>
<protein>
    <submittedName>
        <fullName evidence="11">Vacuolar H+/Ca2+ exchanger</fullName>
    </submittedName>
</protein>
<dbReference type="PANTHER" id="PTHR31503">
    <property type="entry name" value="VACUOLAR CALCIUM ION TRANSPORTER"/>
    <property type="match status" value="1"/>
</dbReference>
<evidence type="ECO:0000256" key="4">
    <source>
        <dbReference type="ARBA" id="ARBA00022692"/>
    </source>
</evidence>
<feature type="transmembrane region" description="Helical" evidence="9">
    <location>
        <begin position="99"/>
        <end position="117"/>
    </location>
</feature>
<keyword evidence="7 9" id="KW-0472">Membrane</keyword>
<dbReference type="PANTHER" id="PTHR31503:SF14">
    <property type="entry name" value="VACUOLAR CALCIUM ION TRANSPORTER"/>
    <property type="match status" value="1"/>
</dbReference>
<dbReference type="InterPro" id="IPR004713">
    <property type="entry name" value="CaH_exchang"/>
</dbReference>
<evidence type="ECO:0000256" key="9">
    <source>
        <dbReference type="SAM" id="Phobius"/>
    </source>
</evidence>
<organism evidence="11 12">
    <name type="scientific">Aspergillus keveii</name>
    <dbReference type="NCBI Taxonomy" id="714993"/>
    <lineage>
        <taxon>Eukaryota</taxon>
        <taxon>Fungi</taxon>
        <taxon>Dikarya</taxon>
        <taxon>Ascomycota</taxon>
        <taxon>Pezizomycotina</taxon>
        <taxon>Eurotiomycetes</taxon>
        <taxon>Eurotiomycetidae</taxon>
        <taxon>Eurotiales</taxon>
        <taxon>Aspergillaceae</taxon>
        <taxon>Aspergillus</taxon>
        <taxon>Aspergillus subgen. Nidulantes</taxon>
    </lineage>
</organism>
<keyword evidence="4 9" id="KW-0812">Transmembrane</keyword>
<evidence type="ECO:0000256" key="6">
    <source>
        <dbReference type="ARBA" id="ARBA00023065"/>
    </source>
</evidence>
<evidence type="ECO:0000313" key="11">
    <source>
        <dbReference type="EMBL" id="KAL2787462.1"/>
    </source>
</evidence>
<feature type="transmembrane region" description="Helical" evidence="9">
    <location>
        <begin position="55"/>
        <end position="79"/>
    </location>
</feature>
<evidence type="ECO:0000256" key="5">
    <source>
        <dbReference type="ARBA" id="ARBA00022989"/>
    </source>
</evidence>
<feature type="transmembrane region" description="Helical" evidence="9">
    <location>
        <begin position="138"/>
        <end position="156"/>
    </location>
</feature>
<keyword evidence="12" id="KW-1185">Reference proteome</keyword>
<feature type="domain" description="Sodium/calcium exchanger membrane region" evidence="10">
    <location>
        <begin position="2"/>
        <end position="157"/>
    </location>
</feature>
<evidence type="ECO:0000256" key="2">
    <source>
        <dbReference type="ARBA" id="ARBA00008170"/>
    </source>
</evidence>
<dbReference type="EMBL" id="JBFTWV010000096">
    <property type="protein sequence ID" value="KAL2787462.1"/>
    <property type="molecule type" value="Genomic_DNA"/>
</dbReference>
<evidence type="ECO:0000256" key="8">
    <source>
        <dbReference type="SAM" id="MobiDB-lite"/>
    </source>
</evidence>
<dbReference type="Pfam" id="PF01699">
    <property type="entry name" value="Na_Ca_ex"/>
    <property type="match status" value="2"/>
</dbReference>
<comment type="subcellular location">
    <subcellularLocation>
        <location evidence="1">Endomembrane system</location>
        <topology evidence="1">Multi-pass membrane protein</topology>
    </subcellularLocation>
</comment>
<comment type="similarity">
    <text evidence="2">Belongs to the Ca(2+):cation antiporter (CaCA) (TC 2.A.19) family.</text>
</comment>
<name>A0ABR4FW06_9EURO</name>
<gene>
    <name evidence="11" type="ORF">BJX66DRAFT_327835</name>
</gene>
<evidence type="ECO:0000313" key="12">
    <source>
        <dbReference type="Proteomes" id="UP001610563"/>
    </source>
</evidence>
<evidence type="ECO:0000256" key="7">
    <source>
        <dbReference type="ARBA" id="ARBA00023136"/>
    </source>
</evidence>
<feature type="transmembrane region" description="Helical" evidence="9">
    <location>
        <begin position="318"/>
        <end position="338"/>
    </location>
</feature>
<evidence type="ECO:0000256" key="1">
    <source>
        <dbReference type="ARBA" id="ARBA00004127"/>
    </source>
</evidence>
<sequence>MVPSANLLGFAGGELAKKLPKVFGVLLETTLSSVVEIVLFMVLIHNDQNGSLIPVIQAAILGSILANLLLCLGLCFFFGGLGREDQVFHEAVSEVGSGLLLVAGFGLLIPSAFYAALNSSSSNTTTTPEEITRSALKISRATAIILLAAFLMYLFYNLHSHHTIFDEILEIDENRDEDREKEKKRAKLTLTECLIAIAISLTFVCMAAVFLVHEIEHIVHEQGVSDNFMGLILVPVVEKAAEHLTAIDEAWDNQINFALFHCLAPSIQTALLNAPLAVIVGWCLSKDVSLNFEIFMIVVVVLSILVVGNFLRDGKSNYLEGGLCVLIYIIIAVTTWYYPQAVISVLKDRNIIPKRDEIAAAFQDDPESVNHTKWVQEHLNPDTLLSQEELTLYAKLKDSGSLSAIITHDDIDSTRPLLDGDLQEAIEALKTGTAAIERQTDILKSQHDLLSRQLRRGNEREARQRREVERLRQKHDAGRQNTAAASNDLAHDLQVSLKNESEKSTMDGKKILSVLTTRLKEDDRLLSDLERLATGIKSSEDDATIMKRTSELSAILAQYVAEEIYCRLDRLYLESVSGGKIAMGASAHAETEVIAGLEEELDSLYPEIDILTEISTKQQFVEPILRELQNRHGQMRIASHEKLDNVLGLVTHMTTSAEGRITSLQDRESFCAAFEAFASTYRSEVGDQILETTTSRRDTMRRFSTLPTLTTTQPGKQSGPFPESEVLSGLLRRIGLSSEAVFHAEEVEGGARALLQERQHMLDGLRHYGIASDSPLAAELIPTDRAIQLLSSSLKADSLFTASLSSLEHEKSLTEFESDLSRIQKGMESLNQDVVYRRDKTQEKFLERWG</sequence>
<accession>A0ABR4FW06</accession>
<feature type="region of interest" description="Disordered" evidence="8">
    <location>
        <begin position="455"/>
        <end position="485"/>
    </location>
</feature>
<dbReference type="Gene3D" id="1.20.1420.30">
    <property type="entry name" value="NCX, central ion-binding region"/>
    <property type="match status" value="2"/>
</dbReference>
<feature type="transmembrane region" description="Helical" evidence="9">
    <location>
        <begin position="22"/>
        <end position="43"/>
    </location>
</feature>
<keyword evidence="3" id="KW-0813">Transport</keyword>
<feature type="compositionally biased region" description="Basic and acidic residues" evidence="8">
    <location>
        <begin position="455"/>
        <end position="478"/>
    </location>
</feature>
<keyword evidence="6" id="KW-0406">Ion transport</keyword>
<feature type="domain" description="Sodium/calcium exchanger membrane region" evidence="10">
    <location>
        <begin position="195"/>
        <end position="336"/>
    </location>
</feature>
<dbReference type="Proteomes" id="UP001610563">
    <property type="component" value="Unassembled WGS sequence"/>
</dbReference>
<feature type="transmembrane region" description="Helical" evidence="9">
    <location>
        <begin position="194"/>
        <end position="212"/>
    </location>
</feature>
<feature type="transmembrane region" description="Helical" evidence="9">
    <location>
        <begin position="294"/>
        <end position="311"/>
    </location>
</feature>
<proteinExistence type="inferred from homology"/>
<reference evidence="11 12" key="1">
    <citation type="submission" date="2024-07" db="EMBL/GenBank/DDBJ databases">
        <title>Section-level genome sequencing and comparative genomics of Aspergillus sections Usti and Cavernicolus.</title>
        <authorList>
            <consortium name="Lawrence Berkeley National Laboratory"/>
            <person name="Nybo J.L."/>
            <person name="Vesth T.C."/>
            <person name="Theobald S."/>
            <person name="Frisvad J.C."/>
            <person name="Larsen T.O."/>
            <person name="Kjaerboelling I."/>
            <person name="Rothschild-Mancinelli K."/>
            <person name="Lyhne E.K."/>
            <person name="Kogle M.E."/>
            <person name="Barry K."/>
            <person name="Clum A."/>
            <person name="Na H."/>
            <person name="Ledsgaard L."/>
            <person name="Lin J."/>
            <person name="Lipzen A."/>
            <person name="Kuo A."/>
            <person name="Riley R."/>
            <person name="Mondo S."/>
            <person name="Labutti K."/>
            <person name="Haridas S."/>
            <person name="Pangalinan J."/>
            <person name="Salamov A.A."/>
            <person name="Simmons B.A."/>
            <person name="Magnuson J.K."/>
            <person name="Chen J."/>
            <person name="Drula E."/>
            <person name="Henrissat B."/>
            <person name="Wiebenga A."/>
            <person name="Lubbers R.J."/>
            <person name="Gomes A.C."/>
            <person name="Makela M.R."/>
            <person name="Stajich J."/>
            <person name="Grigoriev I.V."/>
            <person name="Mortensen U.H."/>
            <person name="De Vries R.P."/>
            <person name="Baker S.E."/>
            <person name="Andersen M.R."/>
        </authorList>
    </citation>
    <scope>NUCLEOTIDE SEQUENCE [LARGE SCALE GENOMIC DNA]</scope>
    <source>
        <strain evidence="11 12">CBS 209.92</strain>
    </source>
</reference>
<evidence type="ECO:0000256" key="3">
    <source>
        <dbReference type="ARBA" id="ARBA00022448"/>
    </source>
</evidence>